<dbReference type="EMBL" id="CP016020">
    <property type="protein sequence ID" value="APH03485.1"/>
    <property type="molecule type" value="Genomic_DNA"/>
</dbReference>
<dbReference type="AlphaFoldDB" id="A0A1L3MMA7"/>
<reference evidence="1 2" key="1">
    <citation type="journal article" date="2016" name="Sci. Rep.">
        <title>Complete genome sequence and transcriptomic analysis of a novel marine strain Bacillus weihaiensis reveals the mechanism of brown algae degradation.</title>
        <authorList>
            <person name="Zhu Y."/>
            <person name="Chen P."/>
            <person name="Bao Y."/>
            <person name="Men Y."/>
            <person name="Zeng Y."/>
            <person name="Yang J."/>
            <person name="Sun J."/>
            <person name="Sun Y."/>
        </authorList>
    </citation>
    <scope>NUCLEOTIDE SEQUENCE [LARGE SCALE GENOMIC DNA]</scope>
    <source>
        <strain evidence="1 2">Alg07</strain>
    </source>
</reference>
<evidence type="ECO:0000313" key="1">
    <source>
        <dbReference type="EMBL" id="APH03485.1"/>
    </source>
</evidence>
<dbReference type="OrthoDB" id="3199595at2"/>
<sequence length="137" mass="16231">MIENHMVHVNVWRDFATLHDMTAEEKYLYLYLLTNDQVNSIGIYPLSKKMIECETGYSVEHITLLMERLMNHHKLIRYNVETYELAIKNWAKHIKLRGGKQRMISELTKVEDPSLISFVSESIRNGEIRRLYGSFCH</sequence>
<dbReference type="RefSeq" id="WP_072578274.1">
    <property type="nucleotide sequence ID" value="NZ_CP016020.1"/>
</dbReference>
<dbReference type="STRING" id="1547283.A9C19_01215"/>
<gene>
    <name evidence="1" type="ORF">A9C19_01215</name>
</gene>
<proteinExistence type="predicted"/>
<dbReference type="KEGG" id="bwh:A9C19_01215"/>
<organism evidence="1 2">
    <name type="scientific">Bacillus weihaiensis</name>
    <dbReference type="NCBI Taxonomy" id="1547283"/>
    <lineage>
        <taxon>Bacteria</taxon>
        <taxon>Bacillati</taxon>
        <taxon>Bacillota</taxon>
        <taxon>Bacilli</taxon>
        <taxon>Bacillales</taxon>
        <taxon>Bacillaceae</taxon>
        <taxon>Bacillus</taxon>
    </lineage>
</organism>
<keyword evidence="2" id="KW-1185">Reference proteome</keyword>
<evidence type="ECO:0008006" key="3">
    <source>
        <dbReference type="Google" id="ProtNLM"/>
    </source>
</evidence>
<protein>
    <recommendedName>
        <fullName evidence="3">DnaD domain-containing protein</fullName>
    </recommendedName>
</protein>
<dbReference type="Proteomes" id="UP000181936">
    <property type="component" value="Chromosome"/>
</dbReference>
<accession>A0A1L3MMA7</accession>
<name>A0A1L3MMA7_9BACI</name>
<evidence type="ECO:0000313" key="2">
    <source>
        <dbReference type="Proteomes" id="UP000181936"/>
    </source>
</evidence>